<name>A0ABW8PIA0_9FLAO</name>
<dbReference type="Pfam" id="PF08843">
    <property type="entry name" value="AbiEii"/>
    <property type="match status" value="1"/>
</dbReference>
<reference evidence="1 2" key="1">
    <citation type="submission" date="2024-02" db="EMBL/GenBank/DDBJ databases">
        <title>Comparative Genomic Analysis of Flavobacterium Species Causing Columnaris Disease of Freshwater Fish in Thailand: Insights into Virulence and Resistance Mechanisms.</title>
        <authorList>
            <person name="Nguyen D."/>
            <person name="Chokmangmeepisarn P."/>
            <person name="Khianchaikhan K."/>
            <person name="Morishita M."/>
            <person name="Bunnoy A."/>
            <person name="Rodkhum C."/>
        </authorList>
    </citation>
    <scope>NUCLEOTIDE SEQUENCE [LARGE SCALE GENOMIC DNA]</scope>
    <source>
        <strain evidence="1 2">PCBSB2203</strain>
    </source>
</reference>
<comment type="caution">
    <text evidence="1">The sequence shown here is derived from an EMBL/GenBank/DDBJ whole genome shotgun (WGS) entry which is preliminary data.</text>
</comment>
<accession>A0ABW8PIA0</accession>
<gene>
    <name evidence="1" type="ORF">V3467_10725</name>
</gene>
<proteinExistence type="predicted"/>
<keyword evidence="2" id="KW-1185">Reference proteome</keyword>
<dbReference type="Gene3D" id="3.10.450.620">
    <property type="entry name" value="JHP933, nucleotidyltransferase-like core domain"/>
    <property type="match status" value="1"/>
</dbReference>
<dbReference type="RefSeq" id="WP_088466909.1">
    <property type="nucleotide sequence ID" value="NZ_CP015107.1"/>
</dbReference>
<evidence type="ECO:0000313" key="2">
    <source>
        <dbReference type="Proteomes" id="UP001621713"/>
    </source>
</evidence>
<dbReference type="Proteomes" id="UP001621713">
    <property type="component" value="Unassembled WGS sequence"/>
</dbReference>
<protein>
    <submittedName>
        <fullName evidence="1">Nucleotidyl transferase AbiEii/AbiGii toxin family protein</fullName>
    </submittedName>
</protein>
<evidence type="ECO:0000313" key="1">
    <source>
        <dbReference type="EMBL" id="MFK7004317.1"/>
    </source>
</evidence>
<organism evidence="1 2">
    <name type="scientific">Flavobacterium covae</name>
    <dbReference type="NCBI Taxonomy" id="2906076"/>
    <lineage>
        <taxon>Bacteria</taxon>
        <taxon>Pseudomonadati</taxon>
        <taxon>Bacteroidota</taxon>
        <taxon>Flavobacteriia</taxon>
        <taxon>Flavobacteriales</taxon>
        <taxon>Flavobacteriaceae</taxon>
        <taxon>Flavobacterium</taxon>
    </lineage>
</organism>
<dbReference type="GO" id="GO:0016740">
    <property type="term" value="F:transferase activity"/>
    <property type="evidence" value="ECO:0007669"/>
    <property type="project" value="UniProtKB-KW"/>
</dbReference>
<dbReference type="EMBL" id="JAZHOJ010000022">
    <property type="protein sequence ID" value="MFK7004317.1"/>
    <property type="molecule type" value="Genomic_DNA"/>
</dbReference>
<dbReference type="InterPro" id="IPR014942">
    <property type="entry name" value="AbiEii"/>
</dbReference>
<sequence length="261" mass="30792">MKFVHLLQKDIIFLLKVNSTNMYISNELEKTIKELQKLNSLSSFYLAGGTNLVLRYSHRESVDIDLFCEYIIGINGFELIEKEIKEVFKDRVLYIGYPTKQNDELVFLRTIISTNNTNIKVEIIQGFKLFHPLEIINEIRLASETDIGLFKLDSITNRYAEKDLYDLDYITENPNHSLNKLMELYEKRKNYYIENSINTIFSLSNDFCPVENTELLILENHKESKDKIPFHSDSRLKNNKSSLTFHKSNWKIKVKTYLNRK</sequence>
<keyword evidence="1" id="KW-0808">Transferase</keyword>